<evidence type="ECO:0000313" key="9">
    <source>
        <dbReference type="EMBL" id="OVF10439.1"/>
    </source>
</evidence>
<dbReference type="Proteomes" id="UP000195602">
    <property type="component" value="Unassembled WGS sequence"/>
</dbReference>
<comment type="similarity">
    <text evidence="2">Belongs to the VAMP-associated protein (VAP) (TC 9.B.17) family.</text>
</comment>
<keyword evidence="4 7" id="KW-1133">Transmembrane helix</keyword>
<evidence type="ECO:0000256" key="5">
    <source>
        <dbReference type="ARBA" id="ARBA00023136"/>
    </source>
</evidence>
<dbReference type="InterPro" id="IPR013783">
    <property type="entry name" value="Ig-like_fold"/>
</dbReference>
<gene>
    <name evidence="9" type="ORF">A9F13_02g02530</name>
</gene>
<evidence type="ECO:0000256" key="2">
    <source>
        <dbReference type="ARBA" id="ARBA00008932"/>
    </source>
</evidence>
<feature type="domain" description="MSP" evidence="8">
    <location>
        <begin position="1"/>
        <end position="123"/>
    </location>
</feature>
<dbReference type="GO" id="GO:0033149">
    <property type="term" value="F:FFAT motif binding"/>
    <property type="evidence" value="ECO:0007669"/>
    <property type="project" value="TreeGrafter"/>
</dbReference>
<reference evidence="9 10" key="1">
    <citation type="submission" date="2017-04" db="EMBL/GenBank/DDBJ databases">
        <title>Draft genome of the yeast Clavispora lusitaniae type strain CBS 6936.</title>
        <authorList>
            <person name="Durrens P."/>
            <person name="Klopp C."/>
            <person name="Biteau N."/>
            <person name="Fitton-Ouhabi V."/>
            <person name="Dementhon K."/>
            <person name="Accoceberry I."/>
            <person name="Sherman D.J."/>
            <person name="Noel T."/>
        </authorList>
    </citation>
    <scope>NUCLEOTIDE SEQUENCE [LARGE SCALE GENOMIC DNA]</scope>
    <source>
        <strain evidence="9 10">CBS 6936</strain>
    </source>
</reference>
<comment type="caution">
    <text evidence="9">The sequence shown here is derived from an EMBL/GenBank/DDBJ whole genome shotgun (WGS) entry which is preliminary data.</text>
</comment>
<evidence type="ECO:0000256" key="3">
    <source>
        <dbReference type="ARBA" id="ARBA00022692"/>
    </source>
</evidence>
<evidence type="ECO:0000259" key="8">
    <source>
        <dbReference type="PROSITE" id="PS50202"/>
    </source>
</evidence>
<proteinExistence type="inferred from homology"/>
<dbReference type="GO" id="GO:0005886">
    <property type="term" value="C:plasma membrane"/>
    <property type="evidence" value="ECO:0007669"/>
    <property type="project" value="TreeGrafter"/>
</dbReference>
<dbReference type="KEGG" id="clus:A9F13_02g02530"/>
<dbReference type="AlphaFoldDB" id="A0AA91Q3H7"/>
<dbReference type="SUPFAM" id="SSF49354">
    <property type="entry name" value="PapD-like"/>
    <property type="match status" value="1"/>
</dbReference>
<dbReference type="GO" id="GO:0090158">
    <property type="term" value="P:endoplasmic reticulum membrane organization"/>
    <property type="evidence" value="ECO:0007669"/>
    <property type="project" value="TreeGrafter"/>
</dbReference>
<feature type="region of interest" description="Disordered" evidence="6">
    <location>
        <begin position="219"/>
        <end position="239"/>
    </location>
</feature>
<feature type="transmembrane region" description="Helical" evidence="7">
    <location>
        <begin position="245"/>
        <end position="264"/>
    </location>
</feature>
<evidence type="ECO:0000313" key="10">
    <source>
        <dbReference type="Proteomes" id="UP000195602"/>
    </source>
</evidence>
<dbReference type="InterPro" id="IPR016763">
    <property type="entry name" value="VAP"/>
</dbReference>
<dbReference type="GO" id="GO:0005789">
    <property type="term" value="C:endoplasmic reticulum membrane"/>
    <property type="evidence" value="ECO:0007669"/>
    <property type="project" value="InterPro"/>
</dbReference>
<keyword evidence="3 7" id="KW-0812">Transmembrane</keyword>
<evidence type="ECO:0000256" key="4">
    <source>
        <dbReference type="ARBA" id="ARBA00022989"/>
    </source>
</evidence>
<evidence type="ECO:0000256" key="7">
    <source>
        <dbReference type="SAM" id="Phobius"/>
    </source>
</evidence>
<sequence>MEVSPNALTYRGTFTEPSTEYLELTNTSSEPLAFKVKTTAPKLYCVRPNASIVPPGETVKISLILQGFTQPLPKDYKCKDKFLIVSLPCTDLDDPSKVGESWSALETKYKEQLLQKKLKVNFVIEEDDKDESQINDTSYLNATQSAPLDASALGAAGAEEEKVNIEDRSVPKETNGSIYHENAKAEADAIAQAVTGNKDVTSQEVQKELEASNAQINNLSEKLDSNETAETRAAPVAGDEPSSGISIPLAVILVLIALLLGWYLF</sequence>
<protein>
    <submittedName>
        <fullName evidence="9">Phosphatidylinositol-binding protein</fullName>
    </submittedName>
</protein>
<organism evidence="9 10">
    <name type="scientific">Clavispora lusitaniae</name>
    <name type="common">Candida lusitaniae</name>
    <dbReference type="NCBI Taxonomy" id="36911"/>
    <lineage>
        <taxon>Eukaryota</taxon>
        <taxon>Fungi</taxon>
        <taxon>Dikarya</taxon>
        <taxon>Ascomycota</taxon>
        <taxon>Saccharomycotina</taxon>
        <taxon>Pichiomycetes</taxon>
        <taxon>Metschnikowiaceae</taxon>
        <taxon>Clavispora</taxon>
    </lineage>
</organism>
<dbReference type="PROSITE" id="PS50202">
    <property type="entry name" value="MSP"/>
    <property type="match status" value="1"/>
</dbReference>
<dbReference type="InterPro" id="IPR000535">
    <property type="entry name" value="MSP_dom"/>
</dbReference>
<dbReference type="PIRSF" id="PIRSF019693">
    <property type="entry name" value="VAMP-associated"/>
    <property type="match status" value="1"/>
</dbReference>
<dbReference type="PANTHER" id="PTHR10809">
    <property type="entry name" value="VESICLE-ASSOCIATED MEMBRANE PROTEIN-ASSOCIATED PROTEIN"/>
    <property type="match status" value="1"/>
</dbReference>
<keyword evidence="5 7" id="KW-0472">Membrane</keyword>
<dbReference type="Pfam" id="PF00635">
    <property type="entry name" value="Motile_Sperm"/>
    <property type="match status" value="1"/>
</dbReference>
<comment type="subcellular location">
    <subcellularLocation>
        <location evidence="1">Membrane</location>
        <topology evidence="1">Single-pass type IV membrane protein</topology>
    </subcellularLocation>
</comment>
<evidence type="ECO:0000256" key="1">
    <source>
        <dbReference type="ARBA" id="ARBA00004211"/>
    </source>
</evidence>
<name>A0AA91Q3H7_CLALS</name>
<accession>A0AA91Q3H7</accession>
<dbReference type="PANTHER" id="PTHR10809:SF6">
    <property type="entry name" value="AT11025P-RELATED"/>
    <property type="match status" value="1"/>
</dbReference>
<dbReference type="Gene3D" id="2.60.40.10">
    <property type="entry name" value="Immunoglobulins"/>
    <property type="match status" value="1"/>
</dbReference>
<dbReference type="InterPro" id="IPR008962">
    <property type="entry name" value="PapD-like_sf"/>
</dbReference>
<dbReference type="GO" id="GO:0061817">
    <property type="term" value="P:endoplasmic reticulum-plasma membrane tethering"/>
    <property type="evidence" value="ECO:0007669"/>
    <property type="project" value="TreeGrafter"/>
</dbReference>
<dbReference type="EMBL" id="LYUB02000002">
    <property type="protein sequence ID" value="OVF10439.1"/>
    <property type="molecule type" value="Genomic_DNA"/>
</dbReference>
<evidence type="ECO:0000256" key="6">
    <source>
        <dbReference type="SAM" id="MobiDB-lite"/>
    </source>
</evidence>